<reference evidence="2" key="1">
    <citation type="submission" date="2023-08" db="EMBL/GenBank/DDBJ databases">
        <authorList>
            <person name="Messyasz A."/>
            <person name="Mannisto M.K."/>
            <person name="Kerkhof L.J."/>
            <person name="Haggblom M."/>
        </authorList>
    </citation>
    <scope>NUCLEOTIDE SEQUENCE</scope>
    <source>
        <strain evidence="2">M8UP23</strain>
    </source>
</reference>
<name>A0AAU7ZHA6_9BACT</name>
<dbReference type="EMBL" id="CP132932">
    <property type="protein sequence ID" value="XCB28438.1"/>
    <property type="molecule type" value="Genomic_DNA"/>
</dbReference>
<evidence type="ECO:0008006" key="3">
    <source>
        <dbReference type="Google" id="ProtNLM"/>
    </source>
</evidence>
<dbReference type="KEGG" id="temp:RBB75_08960"/>
<accession>A0AAU7ZHA6</accession>
<dbReference type="AlphaFoldDB" id="A0AAU7ZHA6"/>
<proteinExistence type="predicted"/>
<protein>
    <recommendedName>
        <fullName evidence="3">Secreted protein</fullName>
    </recommendedName>
</protein>
<organism evidence="2">
    <name type="scientific">Tunturiibacter empetritectus</name>
    <dbReference type="NCBI Taxonomy" id="3069691"/>
    <lineage>
        <taxon>Bacteria</taxon>
        <taxon>Pseudomonadati</taxon>
        <taxon>Acidobacteriota</taxon>
        <taxon>Terriglobia</taxon>
        <taxon>Terriglobales</taxon>
        <taxon>Acidobacteriaceae</taxon>
        <taxon>Tunturiibacter</taxon>
    </lineage>
</organism>
<evidence type="ECO:0000256" key="1">
    <source>
        <dbReference type="SAM" id="MobiDB-lite"/>
    </source>
</evidence>
<dbReference type="RefSeq" id="WP_353070237.1">
    <property type="nucleotide sequence ID" value="NZ_CP132932.1"/>
</dbReference>
<feature type="region of interest" description="Disordered" evidence="1">
    <location>
        <begin position="31"/>
        <end position="52"/>
    </location>
</feature>
<gene>
    <name evidence="2" type="ORF">RBB75_08960</name>
</gene>
<evidence type="ECO:0000313" key="2">
    <source>
        <dbReference type="EMBL" id="XCB28438.1"/>
    </source>
</evidence>
<reference evidence="2" key="2">
    <citation type="journal article" date="2024" name="Environ. Microbiol.">
        <title>Genome analysis and description of Tunturibacter gen. nov. expands the diversity of Terriglobia in tundra soils.</title>
        <authorList>
            <person name="Messyasz A."/>
            <person name="Mannisto M.K."/>
            <person name="Kerkhof L.J."/>
            <person name="Haggblom M.M."/>
        </authorList>
    </citation>
    <scope>NUCLEOTIDE SEQUENCE</scope>
    <source>
        <strain evidence="2">M8UP23</strain>
    </source>
</reference>
<sequence length="229" mass="23645">MKHRIGTISAGVVAGAAISFMALGLAGSLMSAQTTPSPAPHKPRTSSKTAMATWSPDVQKALGISSDDFKTDGLNKLTQVQLNNLMNSAKPDPRKHWLVCPASGTAPSGQIHVLLTVAGDDSTGAIAGQIRQAISALTGVTVVDTVANADRTLHVVIQEQTTAKRTIGFTASYLTGTPCTEEVAGKKKDVELKGTLGTYTDAKGAGLAMDLAGMLDQDLQPLRAGAATH</sequence>